<dbReference type="InterPro" id="IPR006162">
    <property type="entry name" value="Ppantetheine_attach_site"/>
</dbReference>
<name>A0AAN6E6M5_9EURO</name>
<proteinExistence type="predicted"/>
<keyword evidence="2" id="KW-0596">Phosphopantetheine</keyword>
<comment type="caution">
    <text evidence="12">The sequence shown here is derived from an EMBL/GenBank/DDBJ whole genome shotgun (WGS) entry which is preliminary data.</text>
</comment>
<evidence type="ECO:0000256" key="9">
    <source>
        <dbReference type="SAM" id="MobiDB-lite"/>
    </source>
</evidence>
<keyword evidence="8" id="KW-0539">Nucleus</keyword>
<evidence type="ECO:0000256" key="4">
    <source>
        <dbReference type="ARBA" id="ARBA00022723"/>
    </source>
</evidence>
<dbReference type="InterPro" id="IPR036291">
    <property type="entry name" value="NAD(P)-bd_dom_sf"/>
</dbReference>
<dbReference type="Pfam" id="PF07993">
    <property type="entry name" value="NAD_binding_4"/>
    <property type="match status" value="1"/>
</dbReference>
<dbReference type="Pfam" id="PF00172">
    <property type="entry name" value="Zn_clus"/>
    <property type="match status" value="1"/>
</dbReference>
<evidence type="ECO:0000259" key="10">
    <source>
        <dbReference type="PROSITE" id="PS50048"/>
    </source>
</evidence>
<dbReference type="SMART" id="SM00066">
    <property type="entry name" value="GAL4"/>
    <property type="match status" value="1"/>
</dbReference>
<reference evidence="12" key="1">
    <citation type="journal article" date="2022" name="bioRxiv">
        <title>Deciphering the potential niche of two novel black yeast fungi from a biological soil crust based on their genomes, phenotypes, and melanin regulation.</title>
        <authorList>
            <consortium name="DOE Joint Genome Institute"/>
            <person name="Carr E.C."/>
            <person name="Barton Q."/>
            <person name="Grambo S."/>
            <person name="Sullivan M."/>
            <person name="Renfro C.M."/>
            <person name="Kuo A."/>
            <person name="Pangilinan J."/>
            <person name="Lipzen A."/>
            <person name="Keymanesh K."/>
            <person name="Savage E."/>
            <person name="Barry K."/>
            <person name="Grigoriev I.V."/>
            <person name="Riekhof W.R."/>
            <person name="Harris S.S."/>
        </authorList>
    </citation>
    <scope>NUCLEOTIDE SEQUENCE</scope>
    <source>
        <strain evidence="12">JF 03-4F</strain>
    </source>
</reference>
<feature type="region of interest" description="Disordered" evidence="9">
    <location>
        <begin position="608"/>
        <end position="650"/>
    </location>
</feature>
<dbReference type="GO" id="GO:0031177">
    <property type="term" value="F:phosphopantetheine binding"/>
    <property type="evidence" value="ECO:0007669"/>
    <property type="project" value="InterPro"/>
</dbReference>
<dbReference type="Gene3D" id="3.40.50.12780">
    <property type="entry name" value="N-terminal domain of ligase-like"/>
    <property type="match status" value="1"/>
</dbReference>
<dbReference type="InterPro" id="IPR036736">
    <property type="entry name" value="ACP-like_sf"/>
</dbReference>
<evidence type="ECO:0008006" key="14">
    <source>
        <dbReference type="Google" id="ProtNLM"/>
    </source>
</evidence>
<evidence type="ECO:0000313" key="13">
    <source>
        <dbReference type="Proteomes" id="UP001203852"/>
    </source>
</evidence>
<evidence type="ECO:0000259" key="11">
    <source>
        <dbReference type="PROSITE" id="PS50075"/>
    </source>
</evidence>
<accession>A0AAN6E6M5</accession>
<keyword evidence="7" id="KW-0804">Transcription</keyword>
<evidence type="ECO:0000256" key="3">
    <source>
        <dbReference type="ARBA" id="ARBA00022553"/>
    </source>
</evidence>
<dbReference type="Gene3D" id="4.10.240.10">
    <property type="entry name" value="Zn(2)-C6 fungal-type DNA-binding domain"/>
    <property type="match status" value="1"/>
</dbReference>
<dbReference type="EMBL" id="MU404350">
    <property type="protein sequence ID" value="KAI1618823.1"/>
    <property type="molecule type" value="Genomic_DNA"/>
</dbReference>
<dbReference type="SMART" id="SM00906">
    <property type="entry name" value="Fungal_trans"/>
    <property type="match status" value="1"/>
</dbReference>
<keyword evidence="13" id="KW-1185">Reference proteome</keyword>
<dbReference type="InterPro" id="IPR000873">
    <property type="entry name" value="AMP-dep_synth/lig_dom"/>
</dbReference>
<feature type="compositionally biased region" description="Basic residues" evidence="9">
    <location>
        <begin position="14"/>
        <end position="23"/>
    </location>
</feature>
<dbReference type="PROSITE" id="PS00455">
    <property type="entry name" value="AMP_BINDING"/>
    <property type="match status" value="1"/>
</dbReference>
<dbReference type="CDD" id="cd00067">
    <property type="entry name" value="GAL4"/>
    <property type="match status" value="1"/>
</dbReference>
<dbReference type="GO" id="GO:0000981">
    <property type="term" value="F:DNA-binding transcription factor activity, RNA polymerase II-specific"/>
    <property type="evidence" value="ECO:0007669"/>
    <property type="project" value="InterPro"/>
</dbReference>
<dbReference type="PROSITE" id="PS00463">
    <property type="entry name" value="ZN2_CY6_FUNGAL_1"/>
    <property type="match status" value="1"/>
</dbReference>
<evidence type="ECO:0000256" key="6">
    <source>
        <dbReference type="ARBA" id="ARBA00023125"/>
    </source>
</evidence>
<dbReference type="GO" id="GO:0008270">
    <property type="term" value="F:zinc ion binding"/>
    <property type="evidence" value="ECO:0007669"/>
    <property type="project" value="InterPro"/>
</dbReference>
<dbReference type="PROSITE" id="PS50048">
    <property type="entry name" value="ZN2_CY6_FUNGAL_2"/>
    <property type="match status" value="1"/>
</dbReference>
<dbReference type="InterPro" id="IPR042099">
    <property type="entry name" value="ANL_N_sf"/>
</dbReference>
<dbReference type="SUPFAM" id="SSF57701">
    <property type="entry name" value="Zn2/Cys6 DNA-binding domain"/>
    <property type="match status" value="1"/>
</dbReference>
<dbReference type="Proteomes" id="UP001203852">
    <property type="component" value="Unassembled WGS sequence"/>
</dbReference>
<dbReference type="Pfam" id="PF23562">
    <property type="entry name" value="AMP-binding_C_3"/>
    <property type="match status" value="1"/>
</dbReference>
<dbReference type="InterPro" id="IPR020806">
    <property type="entry name" value="PKS_PP-bd"/>
</dbReference>
<sequence length="1773" mass="196688">MDSLVNEDLPSSPPKKRKLKHPRTARACIFCRRRKVRCTGTQPCDYCSSEGVRCEYADGGPRPGPTDDQGQAQHGVHAKVWHDPRSQTHPTTSRDTARAEPIASQHSYRPDARQPQHKPSVSRPASLEPPQTFAEGQHIEPSAGVSFLYHGWSRGATSEEEASLPPALLTCHGDIPQPPANKNQPLPTTEEARILVERYFQFATPTYRFLHRPTVEQWTSHLLEGRRMSISEMACVLIVFSQALLYTTTGDRYRDGGDEGLNRSRSYFDKATSLLNQEPGPGIVYSVQARLAMCLYLLSTFRINECRFCFSLACTILTSIGLHRKTPATPKLDLLTLESRKRTFWCAYVLDDYLSVMLGRPRILHDGDIDQEYPRNIDDHDLLSSESPEDLPLHGNLEAFIAQADIAKLMARNSQLLYPLQSLTENEVFERTNEMLKALNRWRDSLPEFLKPRDKTFAGQRTFERQNTVLKFAHAHLRILITRRCLLADFNRLGRSAPSIKDDRALKPIQECMTAVCTILNAVLDVREKGSLYQSFWFTPYVALVAISTLYVFIIQDSRSILPQGLFPEIATYFEKAKSCQKILAALSPEGSQAHRHHRLLDRLRDRAEKDAAHAGQGEEPDSGLGPPQPSHMTHIPATNPRLPLGQTGYPATQVGTSSLVVDRRGGPHNSEATFDNNTGPVNMMIGQFAPSEDDYMFHNLLSWGWESLDTVGFPENKHLQLDCSLTIMASIGVMSPVSALQYEPSTASDHDLPTSYLPLPLPAPRTITELLSLRASELPNEPILGYPSHDHDYVEYTFSDLESFSARLAEIYSTVLPARSSSHQDARVVALLGLSNLGYSITALALSRLGFTVLFLSTRLSEAAYLSLLEATNCQHMVIHPSFHKIAASLKSSLPALDVIEIRKQSEYASPHAPTFGHLQTLDPDLENSKICWIIHSSGSTGLPKPIYQTHRAALGNYQQNMNMRGFITLPLFHAHGLSSVFRAITSVKKIYMHNANLPMTRQGLLQILTKHKFEIFYGVPYGLKLLSESQDGIDALAAMKVVMFGGSPCPDALGDLLANNGVNLISHYGTTETGQLMTSSRPPGDKVWNYLRMHEKLRRYVRWDDRGGNLYELVVLDGWPSKVATNRDDGSFATKDLFEPHPTLEGAWKHSGRLDDTIVLTSGEKAIPIAMEQAVRQNKLVQEAVMFGTGKAQVGMIIIASDAAATLDQAGLLDAIWPTIKIENQILPAYAQLVRDMIKVIPAGTPYPSTDKGTMIRQAFYRAFETEIEGLYHQLDSNATGALVLTDVQLRQYLRETILELAPQDDSSSITDTTDLFSLGVDSLQSTRIRVHIMRDIQLNGNVLPPNVVFEYPTLAKLASAILSIRDSKVAATRDVTKEMENGIAKYSVFPQHVPMIRTSKEKCVVVTGATGSLGAHLVAQLLRRDDISEVCCLVRAESASSAHDRVVKSMKDRSVYEDDALFQTKVTCYASDFSKPDLGLGEANYASIANKITALIHSAWSVNFNKNLSSFEADCIAGARRLMLLCLAARQGMPASFNFCSSVSAVANTNINDVVSEDLPPNLACVQGMGYAQSKLVTEHLVVRAAKQNGMEARVLRIGQITADTVHGIWNDTEAIPLMLQAATTIGALPALDEFQRWLPVDTVATTVTDISLSSTKQHVFNIVNPRAFHWTRDLLPALRGAGLPFEEVGQRDWVRKLRASNPDPRINPTIKLVEFFAQKYDNDVTERKGLRYITAGAEGLSPALGLAPALSTELVEKFVGRFLQSSWKK</sequence>
<dbReference type="Gene3D" id="1.10.1200.10">
    <property type="entry name" value="ACP-like"/>
    <property type="match status" value="1"/>
</dbReference>
<dbReference type="SUPFAM" id="SSF51735">
    <property type="entry name" value="NAD(P)-binding Rossmann-fold domains"/>
    <property type="match status" value="1"/>
</dbReference>
<feature type="domain" description="Zn(2)-C6 fungal-type" evidence="10">
    <location>
        <begin position="27"/>
        <end position="56"/>
    </location>
</feature>
<dbReference type="InterPro" id="IPR036864">
    <property type="entry name" value="Zn2-C6_fun-type_DNA-bd_sf"/>
</dbReference>
<keyword evidence="3" id="KW-0597">Phosphoprotein</keyword>
<dbReference type="GO" id="GO:0043565">
    <property type="term" value="F:sequence-specific DNA binding"/>
    <property type="evidence" value="ECO:0007669"/>
    <property type="project" value="TreeGrafter"/>
</dbReference>
<dbReference type="InterPro" id="IPR001138">
    <property type="entry name" value="Zn2Cys6_DnaBD"/>
</dbReference>
<organism evidence="12 13">
    <name type="scientific">Exophiala viscosa</name>
    <dbReference type="NCBI Taxonomy" id="2486360"/>
    <lineage>
        <taxon>Eukaryota</taxon>
        <taxon>Fungi</taxon>
        <taxon>Dikarya</taxon>
        <taxon>Ascomycota</taxon>
        <taxon>Pezizomycotina</taxon>
        <taxon>Eurotiomycetes</taxon>
        <taxon>Chaetothyriomycetidae</taxon>
        <taxon>Chaetothyriales</taxon>
        <taxon>Herpotrichiellaceae</taxon>
        <taxon>Exophiala</taxon>
    </lineage>
</organism>
<dbReference type="InterPro" id="IPR013120">
    <property type="entry name" value="FAR_NAD-bd"/>
</dbReference>
<evidence type="ECO:0000256" key="1">
    <source>
        <dbReference type="ARBA" id="ARBA00004123"/>
    </source>
</evidence>
<dbReference type="InterPro" id="IPR009081">
    <property type="entry name" value="PP-bd_ACP"/>
</dbReference>
<dbReference type="Gene3D" id="3.40.50.720">
    <property type="entry name" value="NAD(P)-binding Rossmann-like Domain"/>
    <property type="match status" value="1"/>
</dbReference>
<evidence type="ECO:0000256" key="2">
    <source>
        <dbReference type="ARBA" id="ARBA00022450"/>
    </source>
</evidence>
<evidence type="ECO:0000256" key="5">
    <source>
        <dbReference type="ARBA" id="ARBA00023015"/>
    </source>
</evidence>
<feature type="domain" description="Carrier" evidence="11">
    <location>
        <begin position="1287"/>
        <end position="1368"/>
    </location>
</feature>
<dbReference type="InterPro" id="IPR051711">
    <property type="entry name" value="Stress_Response_Reg"/>
</dbReference>
<keyword evidence="4" id="KW-0479">Metal-binding</keyword>
<dbReference type="PROSITE" id="PS00012">
    <property type="entry name" value="PHOSPHOPANTETHEINE"/>
    <property type="match status" value="1"/>
</dbReference>
<dbReference type="Pfam" id="PF00501">
    <property type="entry name" value="AMP-binding"/>
    <property type="match status" value="1"/>
</dbReference>
<dbReference type="Pfam" id="PF04082">
    <property type="entry name" value="Fungal_trans"/>
    <property type="match status" value="1"/>
</dbReference>
<dbReference type="GO" id="GO:0045944">
    <property type="term" value="P:positive regulation of transcription by RNA polymerase II"/>
    <property type="evidence" value="ECO:0007669"/>
    <property type="project" value="TreeGrafter"/>
</dbReference>
<feature type="region of interest" description="Disordered" evidence="9">
    <location>
        <begin position="1"/>
        <end position="23"/>
    </location>
</feature>
<evidence type="ECO:0000256" key="8">
    <source>
        <dbReference type="ARBA" id="ARBA00023242"/>
    </source>
</evidence>
<dbReference type="SUPFAM" id="SSF47336">
    <property type="entry name" value="ACP-like"/>
    <property type="match status" value="1"/>
</dbReference>
<dbReference type="PANTHER" id="PTHR47540:SF2">
    <property type="entry name" value="ZN(II)2CYS6 TRANSCRIPTION FACTOR (EUROFUNG)"/>
    <property type="match status" value="1"/>
</dbReference>
<keyword evidence="5" id="KW-0805">Transcription regulation</keyword>
<feature type="region of interest" description="Disordered" evidence="9">
    <location>
        <begin position="58"/>
        <end position="129"/>
    </location>
</feature>
<dbReference type="Pfam" id="PF00550">
    <property type="entry name" value="PP-binding"/>
    <property type="match status" value="1"/>
</dbReference>
<protein>
    <recommendedName>
        <fullName evidence="14">Zn(2)-C6 fungal-type domain-containing protein</fullName>
    </recommendedName>
</protein>
<dbReference type="PANTHER" id="PTHR47540">
    <property type="entry name" value="THIAMINE REPRESSIBLE GENES REGULATORY PROTEIN THI5"/>
    <property type="match status" value="1"/>
</dbReference>
<dbReference type="SUPFAM" id="SSF56801">
    <property type="entry name" value="Acetyl-CoA synthetase-like"/>
    <property type="match status" value="1"/>
</dbReference>
<dbReference type="InterPro" id="IPR020845">
    <property type="entry name" value="AMP-binding_CS"/>
</dbReference>
<dbReference type="PROSITE" id="PS50075">
    <property type="entry name" value="CARRIER"/>
    <property type="match status" value="1"/>
</dbReference>
<gene>
    <name evidence="12" type="ORF">EDD36DRAFT_402452</name>
</gene>
<dbReference type="InterPro" id="IPR007219">
    <property type="entry name" value="XnlR_reg_dom"/>
</dbReference>
<dbReference type="SMART" id="SM00823">
    <property type="entry name" value="PKS_PP"/>
    <property type="match status" value="1"/>
</dbReference>
<dbReference type="GO" id="GO:0006351">
    <property type="term" value="P:DNA-templated transcription"/>
    <property type="evidence" value="ECO:0007669"/>
    <property type="project" value="InterPro"/>
</dbReference>
<dbReference type="GO" id="GO:0005634">
    <property type="term" value="C:nucleus"/>
    <property type="evidence" value="ECO:0007669"/>
    <property type="project" value="UniProtKB-SubCell"/>
</dbReference>
<evidence type="ECO:0000256" key="7">
    <source>
        <dbReference type="ARBA" id="ARBA00023163"/>
    </source>
</evidence>
<evidence type="ECO:0000313" key="12">
    <source>
        <dbReference type="EMBL" id="KAI1618823.1"/>
    </source>
</evidence>
<keyword evidence="6" id="KW-0238">DNA-binding</keyword>
<dbReference type="CDD" id="cd12148">
    <property type="entry name" value="fungal_TF_MHR"/>
    <property type="match status" value="1"/>
</dbReference>
<comment type="subcellular location">
    <subcellularLocation>
        <location evidence="1">Nucleus</location>
    </subcellularLocation>
</comment>